<dbReference type="AlphaFoldDB" id="A0A6M1SLQ0"/>
<comment type="caution">
    <text evidence="2">The sequence shown here is derived from an EMBL/GenBank/DDBJ whole genome shotgun (WGS) entry which is preliminary data.</text>
</comment>
<feature type="region of interest" description="Disordered" evidence="1">
    <location>
        <begin position="1"/>
        <end position="21"/>
    </location>
</feature>
<name>A0A6M1SLQ0_9HYPH</name>
<feature type="compositionally biased region" description="Basic and acidic residues" evidence="1">
    <location>
        <begin position="1"/>
        <end position="10"/>
    </location>
</feature>
<protein>
    <submittedName>
        <fullName evidence="2">Uncharacterized protein</fullName>
    </submittedName>
</protein>
<proteinExistence type="predicted"/>
<evidence type="ECO:0000313" key="3">
    <source>
        <dbReference type="Proteomes" id="UP000474802"/>
    </source>
</evidence>
<dbReference type="Proteomes" id="UP000474802">
    <property type="component" value="Unassembled WGS sequence"/>
</dbReference>
<dbReference type="RefSeq" id="WP_164532720.1">
    <property type="nucleotide sequence ID" value="NZ_JAALFG010000001.1"/>
</dbReference>
<evidence type="ECO:0000256" key="1">
    <source>
        <dbReference type="SAM" id="MobiDB-lite"/>
    </source>
</evidence>
<dbReference type="EMBL" id="JAALFG010000001">
    <property type="protein sequence ID" value="NGP16462.1"/>
    <property type="molecule type" value="Genomic_DNA"/>
</dbReference>
<gene>
    <name evidence="2" type="ORF">G5575_01070</name>
</gene>
<accession>A0A6M1SLQ0</accession>
<reference evidence="2 3" key="1">
    <citation type="submission" date="2020-02" db="EMBL/GenBank/DDBJ databases">
        <authorList>
            <person name="Khan S.A."/>
            <person name="Jeon C.O."/>
            <person name="Chun B.H."/>
        </authorList>
    </citation>
    <scope>NUCLEOTIDE SEQUENCE [LARGE SCALE GENOMIC DNA]</scope>
    <source>
        <strain evidence="2 3">H239</strain>
    </source>
</reference>
<evidence type="ECO:0000313" key="2">
    <source>
        <dbReference type="EMBL" id="NGP16462.1"/>
    </source>
</evidence>
<sequence length="96" mass="10228">MPFGFRRDGGQKNSRAADPPELGVPAVMVLPQGNAKAAVDMLHVQKAPVSELIPVDTGRILGKFPARSSKAVMMFSVNGYADRKVAGKMFPSAWSA</sequence>
<keyword evidence="3" id="KW-1185">Reference proteome</keyword>
<organism evidence="2 3">
    <name type="scientific">Devosia aurantiaca</name>
    <dbReference type="NCBI Taxonomy" id="2714858"/>
    <lineage>
        <taxon>Bacteria</taxon>
        <taxon>Pseudomonadati</taxon>
        <taxon>Pseudomonadota</taxon>
        <taxon>Alphaproteobacteria</taxon>
        <taxon>Hyphomicrobiales</taxon>
        <taxon>Devosiaceae</taxon>
        <taxon>Devosia</taxon>
    </lineage>
</organism>
<reference evidence="2 3" key="2">
    <citation type="submission" date="2020-03" db="EMBL/GenBank/DDBJ databases">
        <title>Devosia chinhatensis sp. nov., isolated from a hexachlorocyclohexane (HCH) dump site in India.</title>
        <authorList>
            <person name="Kumar M."/>
            <person name="Lal R."/>
        </authorList>
    </citation>
    <scope>NUCLEOTIDE SEQUENCE [LARGE SCALE GENOMIC DNA]</scope>
    <source>
        <strain evidence="2 3">H239</strain>
    </source>
</reference>